<dbReference type="EMBL" id="FNHL01000007">
    <property type="protein sequence ID" value="SDN19664.1"/>
    <property type="molecule type" value="Genomic_DNA"/>
</dbReference>
<dbReference type="STRING" id="660521.SAMN04487949_3628"/>
<protein>
    <submittedName>
        <fullName evidence="1">Uncharacterized protein</fullName>
    </submittedName>
</protein>
<dbReference type="AlphaFoldDB" id="A0A1G9ZEK1"/>
<reference evidence="2" key="1">
    <citation type="submission" date="2016-10" db="EMBL/GenBank/DDBJ databases">
        <authorList>
            <person name="Varghese N."/>
            <person name="Submissions S."/>
        </authorList>
    </citation>
    <scope>NUCLEOTIDE SEQUENCE [LARGE SCALE GENOMIC DNA]</scope>
    <source>
        <strain evidence="2">CGMCC 1.10119</strain>
    </source>
</reference>
<dbReference type="Proteomes" id="UP000199451">
    <property type="component" value="Unassembled WGS sequence"/>
</dbReference>
<evidence type="ECO:0000313" key="2">
    <source>
        <dbReference type="Proteomes" id="UP000199451"/>
    </source>
</evidence>
<accession>A0A1G9ZEK1</accession>
<proteinExistence type="predicted"/>
<evidence type="ECO:0000313" key="1">
    <source>
        <dbReference type="EMBL" id="SDN19664.1"/>
    </source>
</evidence>
<name>A0A1G9ZEK1_9EURY</name>
<sequence length="118" mass="13043">MGETQRVTTTVRETLDELRAGTTAVRVNGDGPFNVRERRERATYGGEYVDTTVELVGETRRIRILAKDKGERGAGTPVVYDIDPEGNRVSETERVAAITLPETITSDVTVLDYIDSVQ</sequence>
<keyword evidence="2" id="KW-1185">Reference proteome</keyword>
<dbReference type="RefSeq" id="WP_089699794.1">
    <property type="nucleotide sequence ID" value="NZ_FNHL01000007.1"/>
</dbReference>
<organism evidence="1 2">
    <name type="scientific">Halogranum gelatinilyticum</name>
    <dbReference type="NCBI Taxonomy" id="660521"/>
    <lineage>
        <taxon>Archaea</taxon>
        <taxon>Methanobacteriati</taxon>
        <taxon>Methanobacteriota</taxon>
        <taxon>Stenosarchaea group</taxon>
        <taxon>Halobacteria</taxon>
        <taxon>Halobacteriales</taxon>
        <taxon>Haloferacaceae</taxon>
    </lineage>
</organism>
<gene>
    <name evidence="1" type="ORF">SAMN04487949_3628</name>
</gene>
<dbReference type="OrthoDB" id="300016at2157"/>